<sequence>MKDTLNRYARGEFMYDSPEVTIVSDDLEAQICVGSIQNRELKIAGSHDYVKGIVYSDNPRVVLEKDSFFGVDSVLHYTVNASGLEAGELLEGHFDIVSNAGECSASFAFRITSVTIDSSIGPIHDLFHFANLVQASPDEACHVFARPDFEKIFIKDDMATAAIYRALHKGSNVRMSIEEFLIAIRKKQPVRLKAVDENGAECSDDVIHYGQIDADYKDTIILHKNTWGYVDAPVICDAPFVTADHQNVTSEDFAGNTFELGYIIRKDRLHAGRNYAKITVGTGENAVVRRIEVIRNNEAETDGANQAAQQSTRSQDHIIKLETAVGITQLYIDFRTHRIDVREWAEQSTKLLERAMSQFAHDPLYKLMQAQIYCVEERDEDAEWLLEAVREDVLADTSSIEYCYFLYVNSVHRRNESYTSEVHDILKKKYDYNSADWRILWMLFYLDKDYERNQSIKLARIKELYHAGCHSPIMYLEACTIINSQPVFLRIFDEFERQVINFGCKYNIITEKTAKHICDIGQSERSVSKTYLRILQGLYDRYGSDDILTVLCEHLIRNQMRGSRYFGIYETCILRELRITRLYESYMDSIDSGYDRLLPKVVLMYFSYNNQLNDTQKAFLYANIINYLPDTDPVKLTYAPQMEQFAAEQLRLGQISNNLVILYKYIWNDALINEETAVPVARLLFAYKLTCSDSSVKNAIVLHKELNEEVVVPFIDNVACVSIYTEKCCIAFEYEDGSRKCKSVDYELERLMNIPDSVESVYSLIPDDIFLSVYYYEQNRKYHRTGIDAPGLREKLLDSSKVTEAFEKEILDALIEYYHDRYTGDEFADKAAVLAGRKLTEQQSAYFIEMCVANALYIQAYDTALAYGTRKVSPKRLYRLCRHMLEYGLEAGSPFLTQICWQSFKEKKYDAPMLTYLQNTYNGTCSQMLSLWDACRGFDTECYELEERITAQMIFVRSTSPRLKEVFAEYYEQGARERVIEAYIGYEAYGCFMQNREADEKIFRIIESRLEYDDNVNDLARLALLKHYSRLELPDDGQKERIMKLLGYFCTRDIMFPFFLDFADKVLLPYKLADKTIVEYRCNPDSRVTIHYKQNNRDDSEDGTDYTSEIMQDAFMGIFVKTFTIFQGGSIKYYITQELNGEKTDTGPQLLTCRQADVGYSHSRYEYLNDMLKADEAHDTASVERIMHEYCVEDYITKELFKPKY</sequence>
<name>B7AQ91_9FIRM</name>
<reference evidence="3 4" key="1">
    <citation type="submission" date="2008-11" db="EMBL/GenBank/DDBJ databases">
        <title>Draft genome sequence of Bacteroides pectinophilus (ATCC 43243).</title>
        <authorList>
            <person name="Sudarsanam P."/>
            <person name="Ley R."/>
            <person name="Guruge J."/>
            <person name="Turnbaugh P.J."/>
            <person name="Mahowald M."/>
            <person name="Liep D."/>
            <person name="Gordon J."/>
        </authorList>
    </citation>
    <scope>NUCLEOTIDE SEQUENCE [LARGE SCALE GENOMIC DNA]</scope>
    <source>
        <strain evidence="3 4">ATCC 43243</strain>
    </source>
</reference>
<gene>
    <name evidence="3" type="ORF">BACPEC_00847</name>
</gene>
<feature type="domain" description="DUF5717" evidence="2">
    <location>
        <begin position="1"/>
        <end position="887"/>
    </location>
</feature>
<dbReference type="Pfam" id="PF18984">
    <property type="entry name" value="DUF5717_N"/>
    <property type="match status" value="1"/>
</dbReference>
<evidence type="ECO:0000313" key="3">
    <source>
        <dbReference type="EMBL" id="EEC57863.1"/>
    </source>
</evidence>
<dbReference type="Pfam" id="PF18983">
    <property type="entry name" value="DUF5717"/>
    <property type="match status" value="1"/>
</dbReference>
<organism evidence="3 4">
    <name type="scientific">[Bacteroides] pectinophilus ATCC 43243</name>
    <dbReference type="NCBI Taxonomy" id="483218"/>
    <lineage>
        <taxon>Bacteria</taxon>
        <taxon>Bacillati</taxon>
        <taxon>Bacillota</taxon>
        <taxon>Clostridia</taxon>
        <taxon>Eubacteriales</taxon>
    </lineage>
</organism>
<comment type="caution">
    <text evidence="3">The sequence shown here is derived from an EMBL/GenBank/DDBJ whole genome shotgun (WGS) entry which is preliminary data.</text>
</comment>
<feature type="domain" description="DUF5717" evidence="1">
    <location>
        <begin position="895"/>
        <end position="1201"/>
    </location>
</feature>
<accession>B7AQ91</accession>
<dbReference type="InterPro" id="IPR043774">
    <property type="entry name" value="DUF5717_C"/>
</dbReference>
<dbReference type="eggNOG" id="ENOG502Z86R">
    <property type="taxonomic scope" value="Bacteria"/>
</dbReference>
<proteinExistence type="predicted"/>
<dbReference type="Proteomes" id="UP000003136">
    <property type="component" value="Unassembled WGS sequence"/>
</dbReference>
<dbReference type="EMBL" id="ABVQ01000035">
    <property type="protein sequence ID" value="EEC57863.1"/>
    <property type="molecule type" value="Genomic_DNA"/>
</dbReference>
<reference evidence="3 4" key="2">
    <citation type="submission" date="2008-11" db="EMBL/GenBank/DDBJ databases">
        <authorList>
            <person name="Fulton L."/>
            <person name="Clifton S."/>
            <person name="Fulton B."/>
            <person name="Xu J."/>
            <person name="Minx P."/>
            <person name="Pepin K.H."/>
            <person name="Johnson M."/>
            <person name="Bhonagiri V."/>
            <person name="Nash W.E."/>
            <person name="Mardis E.R."/>
            <person name="Wilson R.K."/>
        </authorList>
    </citation>
    <scope>NUCLEOTIDE SEQUENCE [LARGE SCALE GENOMIC DNA]</scope>
    <source>
        <strain evidence="3 4">ATCC 43243</strain>
    </source>
</reference>
<evidence type="ECO:0000259" key="1">
    <source>
        <dbReference type="Pfam" id="PF18983"/>
    </source>
</evidence>
<dbReference type="InterPro" id="IPR043775">
    <property type="entry name" value="DUF5717_N"/>
</dbReference>
<evidence type="ECO:0008006" key="5">
    <source>
        <dbReference type="Google" id="ProtNLM"/>
    </source>
</evidence>
<keyword evidence="4" id="KW-1185">Reference proteome</keyword>
<evidence type="ECO:0000259" key="2">
    <source>
        <dbReference type="Pfam" id="PF18984"/>
    </source>
</evidence>
<dbReference type="AlphaFoldDB" id="B7AQ91"/>
<evidence type="ECO:0000313" key="4">
    <source>
        <dbReference type="Proteomes" id="UP000003136"/>
    </source>
</evidence>
<dbReference type="STRING" id="483218.BACPEC_00847"/>
<protein>
    <recommendedName>
        <fullName evidence="5">DUF5717 domain-containing protein</fullName>
    </recommendedName>
</protein>
<dbReference type="HOGENOM" id="CLU_007782_0_0_9"/>